<dbReference type="PRINTS" id="PR00727">
    <property type="entry name" value="LEADERPTASE"/>
</dbReference>
<keyword evidence="3" id="KW-0378">Hydrolase</keyword>
<sequence>MEPTYQRGDRIVWERVDGSEVRRGDVVVFSMPGRYRAEGVFMQRVIGVGGDRVACCTTVGSEERVTVNGKPIREPYVYEGDADGVHRPYDVKVPQGRLFLMGDHRSDSMDSRFFAADHGGTVPVDAVRGRVTDDRTGPALLGTALLVGGLLVLTGAGLGIAAVVVRRRKAPTVPPAPWPMQPAQG</sequence>
<proteinExistence type="inferred from homology"/>
<dbReference type="GO" id="GO:0004252">
    <property type="term" value="F:serine-type endopeptidase activity"/>
    <property type="evidence" value="ECO:0007669"/>
    <property type="project" value="InterPro"/>
</dbReference>
<comment type="caution">
    <text evidence="5">The sequence shown here is derived from an EMBL/GenBank/DDBJ whole genome shotgun (WGS) entry which is preliminary data.</text>
</comment>
<dbReference type="PANTHER" id="PTHR43390">
    <property type="entry name" value="SIGNAL PEPTIDASE I"/>
    <property type="match status" value="1"/>
</dbReference>
<dbReference type="PANTHER" id="PTHR43390:SF1">
    <property type="entry name" value="CHLOROPLAST PROCESSING PEPTIDASE"/>
    <property type="match status" value="1"/>
</dbReference>
<dbReference type="Pfam" id="PF10502">
    <property type="entry name" value="Peptidase_S26"/>
    <property type="match status" value="1"/>
</dbReference>
<protein>
    <recommendedName>
        <fullName evidence="3">Signal peptidase I</fullName>
        <ecNumber evidence="3">3.4.21.89</ecNumber>
    </recommendedName>
</protein>
<comment type="similarity">
    <text evidence="2 3">Belongs to the peptidase S26 family.</text>
</comment>
<evidence type="ECO:0000256" key="2">
    <source>
        <dbReference type="ARBA" id="ARBA00009370"/>
    </source>
</evidence>
<evidence type="ECO:0000313" key="6">
    <source>
        <dbReference type="Proteomes" id="UP000053398"/>
    </source>
</evidence>
<dbReference type="GO" id="GO:0005886">
    <property type="term" value="C:plasma membrane"/>
    <property type="evidence" value="ECO:0007669"/>
    <property type="project" value="UniProtKB-SubCell"/>
</dbReference>
<evidence type="ECO:0000313" key="5">
    <source>
        <dbReference type="EMBL" id="KUN15804.1"/>
    </source>
</evidence>
<keyword evidence="6" id="KW-1185">Reference proteome</keyword>
<gene>
    <name evidence="5" type="ORF">AQJ11_42890</name>
</gene>
<name>A0A117Q9D0_STRCK</name>
<dbReference type="InterPro" id="IPR019533">
    <property type="entry name" value="Peptidase_S26"/>
</dbReference>
<evidence type="ECO:0000256" key="3">
    <source>
        <dbReference type="RuleBase" id="RU362042"/>
    </source>
</evidence>
<dbReference type="Gene3D" id="2.10.109.10">
    <property type="entry name" value="Umud Fragment, subunit A"/>
    <property type="match status" value="1"/>
</dbReference>
<dbReference type="Proteomes" id="UP000053398">
    <property type="component" value="Unassembled WGS sequence"/>
</dbReference>
<keyword evidence="3" id="KW-0645">Protease</keyword>
<evidence type="ECO:0000256" key="1">
    <source>
        <dbReference type="ARBA" id="ARBA00004401"/>
    </source>
</evidence>
<dbReference type="EMBL" id="LMWP01000070">
    <property type="protein sequence ID" value="KUN15804.1"/>
    <property type="molecule type" value="Genomic_DNA"/>
</dbReference>
<dbReference type="InterPro" id="IPR036286">
    <property type="entry name" value="LexA/Signal_pep-like_sf"/>
</dbReference>
<comment type="subcellular location">
    <subcellularLocation>
        <location evidence="1">Cell membrane</location>
        <topology evidence="1">Single-pass type II membrane protein</topology>
    </subcellularLocation>
    <subcellularLocation>
        <location evidence="3">Membrane</location>
        <topology evidence="3">Single-pass type II membrane protein</topology>
    </subcellularLocation>
</comment>
<keyword evidence="3" id="KW-0472">Membrane</keyword>
<keyword evidence="3" id="KW-0812">Transmembrane</keyword>
<dbReference type="CDD" id="cd06530">
    <property type="entry name" value="S26_SPase_I"/>
    <property type="match status" value="1"/>
</dbReference>
<keyword evidence="3" id="KW-1133">Transmembrane helix</keyword>
<dbReference type="SUPFAM" id="SSF51306">
    <property type="entry name" value="LexA/Signal peptidase"/>
    <property type="match status" value="1"/>
</dbReference>
<dbReference type="AlphaFoldDB" id="A0A117Q9D0"/>
<dbReference type="GO" id="GO:0006465">
    <property type="term" value="P:signal peptide processing"/>
    <property type="evidence" value="ECO:0007669"/>
    <property type="project" value="InterPro"/>
</dbReference>
<dbReference type="EC" id="3.4.21.89" evidence="3"/>
<comment type="catalytic activity">
    <reaction evidence="3">
        <text>Cleavage of hydrophobic, N-terminal signal or leader sequences from secreted and periplasmic proteins.</text>
        <dbReference type="EC" id="3.4.21.89"/>
    </reaction>
</comment>
<dbReference type="NCBIfam" id="TIGR02227">
    <property type="entry name" value="sigpep_I_bact"/>
    <property type="match status" value="1"/>
</dbReference>
<organism evidence="5 6">
    <name type="scientific">Streptomyces corchorusii</name>
    <name type="common">Streptomyces chibaensis</name>
    <dbReference type="NCBI Taxonomy" id="1903"/>
    <lineage>
        <taxon>Bacteria</taxon>
        <taxon>Bacillati</taxon>
        <taxon>Actinomycetota</taxon>
        <taxon>Actinomycetes</taxon>
        <taxon>Kitasatosporales</taxon>
        <taxon>Streptomycetaceae</taxon>
        <taxon>Streptomyces</taxon>
    </lineage>
</organism>
<dbReference type="InterPro" id="IPR000223">
    <property type="entry name" value="Pept_S26A_signal_pept_1"/>
</dbReference>
<dbReference type="RefSeq" id="WP_059267070.1">
    <property type="nucleotide sequence ID" value="NZ_KQ948379.1"/>
</dbReference>
<feature type="domain" description="Peptidase S26" evidence="4">
    <location>
        <begin position="1"/>
        <end position="131"/>
    </location>
</feature>
<feature type="transmembrane region" description="Helical" evidence="3">
    <location>
        <begin position="140"/>
        <end position="165"/>
    </location>
</feature>
<accession>A0A117Q9D0</accession>
<evidence type="ECO:0000259" key="4">
    <source>
        <dbReference type="Pfam" id="PF10502"/>
    </source>
</evidence>
<reference evidence="5 6" key="1">
    <citation type="submission" date="2015-10" db="EMBL/GenBank/DDBJ databases">
        <title>Draft genome sequence of Streptomyces corchorusii DSM 40340, type strain for the species Streptomyces corchorusii.</title>
        <authorList>
            <person name="Ruckert C."/>
            <person name="Winkler A."/>
            <person name="Kalinowski J."/>
            <person name="Kampfer P."/>
            <person name="Glaeser S."/>
        </authorList>
    </citation>
    <scope>NUCLEOTIDE SEQUENCE [LARGE SCALE GENOMIC DNA]</scope>
    <source>
        <strain evidence="5 6">DSM 40340</strain>
    </source>
</reference>
<dbReference type="GO" id="GO:0009003">
    <property type="term" value="F:signal peptidase activity"/>
    <property type="evidence" value="ECO:0007669"/>
    <property type="project" value="UniProtKB-EC"/>
</dbReference>